<dbReference type="EMBL" id="JAHBCI010000002">
    <property type="protein sequence ID" value="KAG9506246.1"/>
    <property type="molecule type" value="Genomic_DNA"/>
</dbReference>
<evidence type="ECO:0008006" key="3">
    <source>
        <dbReference type="Google" id="ProtNLM"/>
    </source>
</evidence>
<evidence type="ECO:0000313" key="2">
    <source>
        <dbReference type="Proteomes" id="UP000827133"/>
    </source>
</evidence>
<organism evidence="1 2">
    <name type="scientific">Fusarium musae</name>
    <dbReference type="NCBI Taxonomy" id="1042133"/>
    <lineage>
        <taxon>Eukaryota</taxon>
        <taxon>Fungi</taxon>
        <taxon>Dikarya</taxon>
        <taxon>Ascomycota</taxon>
        <taxon>Pezizomycotina</taxon>
        <taxon>Sordariomycetes</taxon>
        <taxon>Hypocreomycetidae</taxon>
        <taxon>Hypocreales</taxon>
        <taxon>Nectriaceae</taxon>
        <taxon>Fusarium</taxon>
    </lineage>
</organism>
<reference evidence="1" key="1">
    <citation type="journal article" date="2021" name="Mol. Plant Microbe Interact.">
        <title>Telomere to telomere genome assembly of Fusarium musae F31, causal agent of crown rot disease of banana.</title>
        <authorList>
            <person name="Degradi L."/>
            <person name="Tava V."/>
            <person name="Kunova A."/>
            <person name="Cortesi P."/>
            <person name="Saracchi M."/>
            <person name="Pasquali M."/>
        </authorList>
    </citation>
    <scope>NUCLEOTIDE SEQUENCE</scope>
    <source>
        <strain evidence="1">F31</strain>
    </source>
</reference>
<proteinExistence type="predicted"/>
<evidence type="ECO:0000313" key="1">
    <source>
        <dbReference type="EMBL" id="KAG9506246.1"/>
    </source>
</evidence>
<comment type="caution">
    <text evidence="1">The sequence shown here is derived from an EMBL/GenBank/DDBJ whole genome shotgun (WGS) entry which is preliminary data.</text>
</comment>
<accession>A0A9P8DQK3</accession>
<dbReference type="Proteomes" id="UP000827133">
    <property type="component" value="Unassembled WGS sequence"/>
</dbReference>
<protein>
    <recommendedName>
        <fullName evidence="3">F-box domain-containing protein</fullName>
    </recommendedName>
</protein>
<sequence>MNKPALDHMPPEILADICWHLCSHYTNDHLSHYPQPKSLATPDPRKLWEKPSAEVATGLPSLARTCLVLNNAATPYIYHNIDAKGWSEQKINEFFKDRRQLHKRCFIRRLIYELDPFPLYTLLYRMPDLELLCLVDRGTFGQTLASEGQKRLHDLR</sequence>
<name>A0A9P8DQK3_9HYPO</name>
<dbReference type="GeneID" id="68311084"/>
<keyword evidence="2" id="KW-1185">Reference proteome</keyword>
<dbReference type="RefSeq" id="XP_044685245.1">
    <property type="nucleotide sequence ID" value="XM_044820945.1"/>
</dbReference>
<gene>
    <name evidence="1" type="ORF">J7337_003227</name>
</gene>
<dbReference type="KEGG" id="fmu:J7337_003227"/>
<dbReference type="AlphaFoldDB" id="A0A9P8DQK3"/>